<evidence type="ECO:0000256" key="3">
    <source>
        <dbReference type="ARBA" id="ARBA00022448"/>
    </source>
</evidence>
<comment type="similarity">
    <text evidence="2">Belongs to the major facilitator superfamily. Sodium/anion cotransporter family.</text>
</comment>
<dbReference type="GO" id="GO:0015293">
    <property type="term" value="F:symporter activity"/>
    <property type="evidence" value="ECO:0007669"/>
    <property type="project" value="UniProtKB-KW"/>
</dbReference>
<feature type="domain" description="Major facilitator superfamily (MFS) profile" evidence="13">
    <location>
        <begin position="71"/>
        <end position="488"/>
    </location>
</feature>
<dbReference type="Gene3D" id="1.20.1250.20">
    <property type="entry name" value="MFS general substrate transporter like domains"/>
    <property type="match status" value="2"/>
</dbReference>
<keyword evidence="7" id="KW-0915">Sodium</keyword>
<dbReference type="PANTHER" id="PTHR11662">
    <property type="entry name" value="SOLUTE CARRIER FAMILY 17"/>
    <property type="match status" value="1"/>
</dbReference>
<feature type="transmembrane region" description="Helical" evidence="12">
    <location>
        <begin position="204"/>
        <end position="228"/>
    </location>
</feature>
<feature type="transmembrane region" description="Helical" evidence="12">
    <location>
        <begin position="370"/>
        <end position="389"/>
    </location>
</feature>
<keyword evidence="8 12" id="KW-0472">Membrane</keyword>
<feature type="non-terminal residue" evidence="14">
    <location>
        <position position="1"/>
    </location>
</feature>
<feature type="transmembrane region" description="Helical" evidence="12">
    <location>
        <begin position="395"/>
        <end position="417"/>
    </location>
</feature>
<feature type="transmembrane region" description="Helical" evidence="12">
    <location>
        <begin position="295"/>
        <end position="316"/>
    </location>
</feature>
<feature type="transmembrane region" description="Helical" evidence="12">
    <location>
        <begin position="234"/>
        <end position="253"/>
    </location>
</feature>
<dbReference type="FunFam" id="1.20.1250.20:FF:000144">
    <property type="entry name" value="Picot, isoform B"/>
    <property type="match status" value="1"/>
</dbReference>
<feature type="transmembrane region" description="Helical" evidence="12">
    <location>
        <begin position="171"/>
        <end position="192"/>
    </location>
</feature>
<keyword evidence="4 12" id="KW-0812">Transmembrane</keyword>
<keyword evidence="9" id="KW-0406">Ion transport</keyword>
<evidence type="ECO:0000256" key="12">
    <source>
        <dbReference type="SAM" id="Phobius"/>
    </source>
</evidence>
<dbReference type="PROSITE" id="PS50850">
    <property type="entry name" value="MFS"/>
    <property type="match status" value="1"/>
</dbReference>
<evidence type="ECO:0000256" key="2">
    <source>
        <dbReference type="ARBA" id="ARBA00008586"/>
    </source>
</evidence>
<dbReference type="SUPFAM" id="SSF103473">
    <property type="entry name" value="MFS general substrate transporter"/>
    <property type="match status" value="1"/>
</dbReference>
<protein>
    <recommendedName>
        <fullName evidence="11">Putative inorganic phosphate cotransporter</fullName>
    </recommendedName>
</protein>
<evidence type="ECO:0000256" key="10">
    <source>
        <dbReference type="ARBA" id="ARBA00054632"/>
    </source>
</evidence>
<evidence type="ECO:0000256" key="9">
    <source>
        <dbReference type="ARBA" id="ARBA00023201"/>
    </source>
</evidence>
<feature type="transmembrane region" description="Helical" evidence="12">
    <location>
        <begin position="336"/>
        <end position="358"/>
    </location>
</feature>
<evidence type="ECO:0000256" key="5">
    <source>
        <dbReference type="ARBA" id="ARBA00022847"/>
    </source>
</evidence>
<dbReference type="GO" id="GO:0016020">
    <property type="term" value="C:membrane"/>
    <property type="evidence" value="ECO:0007669"/>
    <property type="project" value="UniProtKB-SubCell"/>
</dbReference>
<comment type="subcellular location">
    <subcellularLocation>
        <location evidence="1">Membrane</location>
        <topology evidence="1">Multi-pass membrane protein</topology>
    </subcellularLocation>
</comment>
<feature type="transmembrane region" description="Helical" evidence="12">
    <location>
        <begin position="68"/>
        <end position="91"/>
    </location>
</feature>
<comment type="function">
    <text evidence="10">May be an inorganic phosphate cotransporter.</text>
</comment>
<accession>V5G377</accession>
<dbReference type="FunFam" id="1.20.1250.20:FF:000003">
    <property type="entry name" value="Solute carrier family 17 member 3"/>
    <property type="match status" value="1"/>
</dbReference>
<keyword evidence="5" id="KW-0769">Symport</keyword>
<evidence type="ECO:0000256" key="11">
    <source>
        <dbReference type="ARBA" id="ARBA00068450"/>
    </source>
</evidence>
<dbReference type="GO" id="GO:0006820">
    <property type="term" value="P:monoatomic anion transport"/>
    <property type="evidence" value="ECO:0007669"/>
    <property type="project" value="TreeGrafter"/>
</dbReference>
<name>V5G377_ANOGL</name>
<evidence type="ECO:0000256" key="1">
    <source>
        <dbReference type="ARBA" id="ARBA00004141"/>
    </source>
</evidence>
<dbReference type="InterPro" id="IPR011701">
    <property type="entry name" value="MFS"/>
</dbReference>
<dbReference type="EMBL" id="GALX01004011">
    <property type="protein sequence ID" value="JAB64455.1"/>
    <property type="molecule type" value="Transcribed_RNA"/>
</dbReference>
<dbReference type="InterPro" id="IPR020846">
    <property type="entry name" value="MFS_dom"/>
</dbReference>
<evidence type="ECO:0000259" key="13">
    <source>
        <dbReference type="PROSITE" id="PS50850"/>
    </source>
</evidence>
<proteinExistence type="inferred from homology"/>
<evidence type="ECO:0000256" key="4">
    <source>
        <dbReference type="ARBA" id="ARBA00022692"/>
    </source>
</evidence>
<feature type="transmembrane region" description="Helical" evidence="12">
    <location>
        <begin position="429"/>
        <end position="454"/>
    </location>
</feature>
<dbReference type="GO" id="GO:0006814">
    <property type="term" value="P:sodium ion transport"/>
    <property type="evidence" value="ECO:0007669"/>
    <property type="project" value="UniProtKB-KW"/>
</dbReference>
<keyword evidence="6 12" id="KW-1133">Transmembrane helix</keyword>
<evidence type="ECO:0000256" key="6">
    <source>
        <dbReference type="ARBA" id="ARBA00022989"/>
    </source>
</evidence>
<dbReference type="PANTHER" id="PTHR11662:SF280">
    <property type="entry name" value="FI21844P1-RELATED"/>
    <property type="match status" value="1"/>
</dbReference>
<dbReference type="AlphaFoldDB" id="V5G377"/>
<gene>
    <name evidence="14" type="primary">PICO</name>
</gene>
<dbReference type="InterPro" id="IPR050382">
    <property type="entry name" value="MFS_Na/Anion_cotransporter"/>
</dbReference>
<feature type="transmembrane region" description="Helical" evidence="12">
    <location>
        <begin position="111"/>
        <end position="127"/>
    </location>
</feature>
<evidence type="ECO:0000256" key="7">
    <source>
        <dbReference type="ARBA" id="ARBA00023053"/>
    </source>
</evidence>
<dbReference type="Pfam" id="PF07690">
    <property type="entry name" value="MFS_1"/>
    <property type="match status" value="1"/>
</dbReference>
<keyword evidence="9" id="KW-0739">Sodium transport</keyword>
<feature type="transmembrane region" description="Helical" evidence="12">
    <location>
        <begin position="139"/>
        <end position="159"/>
    </location>
</feature>
<organism evidence="14">
    <name type="scientific">Anoplophora glabripennis</name>
    <name type="common">Asian longhorn beetle</name>
    <name type="synonym">Anoplophora nobilis</name>
    <dbReference type="NCBI Taxonomy" id="217634"/>
    <lineage>
        <taxon>Eukaryota</taxon>
        <taxon>Metazoa</taxon>
        <taxon>Ecdysozoa</taxon>
        <taxon>Arthropoda</taxon>
        <taxon>Hexapoda</taxon>
        <taxon>Insecta</taxon>
        <taxon>Pterygota</taxon>
        <taxon>Neoptera</taxon>
        <taxon>Endopterygota</taxon>
        <taxon>Coleoptera</taxon>
        <taxon>Polyphaga</taxon>
        <taxon>Cucujiformia</taxon>
        <taxon>Chrysomeloidea</taxon>
        <taxon>Cerambycidae</taxon>
        <taxon>Lamiinae</taxon>
        <taxon>Lamiini</taxon>
        <taxon>Anoplophora</taxon>
    </lineage>
</organism>
<feature type="transmembrane region" description="Helical" evidence="12">
    <location>
        <begin position="460"/>
        <end position="483"/>
    </location>
</feature>
<evidence type="ECO:0000256" key="8">
    <source>
        <dbReference type="ARBA" id="ARBA00023136"/>
    </source>
</evidence>
<sequence length="505" mass="55617">VTPGAGDIAGNVRRNVRYFHGIPLSLLIFLSRRVSMTNFKVLCCAKGESPEKKVNKGPTFGCRHFQMILYFLLMTYTYCMRTVLSVAIVAMNDNSTSINSNVPTYNWDNQSVVLSAFFWGYVMLQIPAGQLGKKFGAKWMLVCCITVDSVACLSIPVTAEYFGATGVMVCRFFQGLSQGCISPLLHTLLGYWAPPCERSVIGTFSYAGSVFGNILSLPVTGFICSTWVGWPVAFYLFGALGLKWVILWILFGVDRPGCHKTITSYEKMYIESSLGHEEHKVHRTPWKAILTSPPFWAVTFAFMGANWGSSVLLTQTPTYLNKILKYDIKSNSLLSAAPYVMMMMCSLMFSPICDMLINREILSRGAARKIFNSIGTLCPAVSLTLVGFIPQDEAGIAVTLLILTGGLSAGGFCSFQVNHMDLSPNHSGVLMGLSNGSTSIFSIISPLIVQYIVIDQTNQSMWRTIFVTAACVYAATDIFYVVFGSGEVQSWNEVKEKDDKDCTNA</sequence>
<reference evidence="14" key="1">
    <citation type="submission" date="2013-07" db="EMBL/GenBank/DDBJ databases">
        <title>Midgut Transcriptome Profiling of Anoplphora glabripennis, a Lignocellulose Degrading, Wood-Boring Cerambycid.</title>
        <authorList>
            <person name="Scully E.D."/>
            <person name="Hoover K."/>
            <person name="Carlson J.E."/>
            <person name="Tien M."/>
            <person name="Geib S.M."/>
        </authorList>
    </citation>
    <scope>NUCLEOTIDE SEQUENCE</scope>
</reference>
<dbReference type="CDD" id="cd17318">
    <property type="entry name" value="MFS_SLC17"/>
    <property type="match status" value="1"/>
</dbReference>
<evidence type="ECO:0000313" key="14">
    <source>
        <dbReference type="EMBL" id="JAB64455.1"/>
    </source>
</evidence>
<keyword evidence="3" id="KW-0813">Transport</keyword>
<dbReference type="InterPro" id="IPR036259">
    <property type="entry name" value="MFS_trans_sf"/>
</dbReference>